<keyword evidence="3" id="KW-1185">Reference proteome</keyword>
<feature type="compositionally biased region" description="Basic and acidic residues" evidence="1">
    <location>
        <begin position="338"/>
        <end position="351"/>
    </location>
</feature>
<feature type="region of interest" description="Disordered" evidence="1">
    <location>
        <begin position="338"/>
        <end position="377"/>
    </location>
</feature>
<proteinExistence type="predicted"/>
<feature type="compositionally biased region" description="Polar residues" evidence="1">
    <location>
        <begin position="352"/>
        <end position="363"/>
    </location>
</feature>
<dbReference type="Proteomes" id="UP000807025">
    <property type="component" value="Unassembled WGS sequence"/>
</dbReference>
<name>A0A9P6AAQ0_PLEER</name>
<dbReference type="OrthoDB" id="10251155at2759"/>
<comment type="caution">
    <text evidence="2">The sequence shown here is derived from an EMBL/GenBank/DDBJ whole genome shotgun (WGS) entry which is preliminary data.</text>
</comment>
<protein>
    <submittedName>
        <fullName evidence="2">Uncharacterized protein</fullName>
    </submittedName>
</protein>
<evidence type="ECO:0000256" key="1">
    <source>
        <dbReference type="SAM" id="MobiDB-lite"/>
    </source>
</evidence>
<organism evidence="2 3">
    <name type="scientific">Pleurotus eryngii</name>
    <name type="common">Boletus of the steppes</name>
    <dbReference type="NCBI Taxonomy" id="5323"/>
    <lineage>
        <taxon>Eukaryota</taxon>
        <taxon>Fungi</taxon>
        <taxon>Dikarya</taxon>
        <taxon>Basidiomycota</taxon>
        <taxon>Agaricomycotina</taxon>
        <taxon>Agaricomycetes</taxon>
        <taxon>Agaricomycetidae</taxon>
        <taxon>Agaricales</taxon>
        <taxon>Pleurotineae</taxon>
        <taxon>Pleurotaceae</taxon>
        <taxon>Pleurotus</taxon>
    </lineage>
</organism>
<dbReference type="EMBL" id="MU154521">
    <property type="protein sequence ID" value="KAF9502526.1"/>
    <property type="molecule type" value="Genomic_DNA"/>
</dbReference>
<gene>
    <name evidence="2" type="ORF">BDN71DRAFT_1500641</name>
</gene>
<reference evidence="2" key="1">
    <citation type="submission" date="2020-11" db="EMBL/GenBank/DDBJ databases">
        <authorList>
            <consortium name="DOE Joint Genome Institute"/>
            <person name="Ahrendt S."/>
            <person name="Riley R."/>
            <person name="Andreopoulos W."/>
            <person name="Labutti K."/>
            <person name="Pangilinan J."/>
            <person name="Ruiz-Duenas F.J."/>
            <person name="Barrasa J.M."/>
            <person name="Sanchez-Garcia M."/>
            <person name="Camarero S."/>
            <person name="Miyauchi S."/>
            <person name="Serrano A."/>
            <person name="Linde D."/>
            <person name="Babiker R."/>
            <person name="Drula E."/>
            <person name="Ayuso-Fernandez I."/>
            <person name="Pacheco R."/>
            <person name="Padilla G."/>
            <person name="Ferreira P."/>
            <person name="Barriuso J."/>
            <person name="Kellner H."/>
            <person name="Castanera R."/>
            <person name="Alfaro M."/>
            <person name="Ramirez L."/>
            <person name="Pisabarro A.G."/>
            <person name="Kuo A."/>
            <person name="Tritt A."/>
            <person name="Lipzen A."/>
            <person name="He G."/>
            <person name="Yan M."/>
            <person name="Ng V."/>
            <person name="Cullen D."/>
            <person name="Martin F."/>
            <person name="Rosso M.-N."/>
            <person name="Henrissat B."/>
            <person name="Hibbett D."/>
            <person name="Martinez A.T."/>
            <person name="Grigoriev I.V."/>
        </authorList>
    </citation>
    <scope>NUCLEOTIDE SEQUENCE</scope>
    <source>
        <strain evidence="2">ATCC 90797</strain>
    </source>
</reference>
<accession>A0A9P6AAQ0</accession>
<evidence type="ECO:0000313" key="3">
    <source>
        <dbReference type="Proteomes" id="UP000807025"/>
    </source>
</evidence>
<sequence>MLRYSWYCVKSRGGDPTRNLNFPSFHRSRDQISELEKLWPSASALQLRSPLLCAVTTHRLTWPAAWKIDGLVTRKKWHTGTQEDVPWPGGGVFPLYTFAFTYYAFYRIFDQPNFGSRITMPPKQVLTSNAVNDAVAEKRGNDAERGWRGKPHAPAKRAVAQASTTKAVSDHSGARRTPKGQLRVNEIKRESSDVDWGEPGADKAAWEVGTSAHWQTSGGSDHKPRRDYWDTPIPGYSDVQWGVAAGAGAWGNASLNDAPLTIEEFKAKESQIRADQVHDMVPFWIRGIEAANKGSVLRLEEFLESLVDRDSWSGGDGDYSGWGDGSRGWGGEANAKRWNTETKSNELDRADSANTEGDASLTQARRRTEPSDSGNMVFDPFVEDVALQKAVDPKRKKRMQEFLQLNTDDKLRAIQALIQDLKT</sequence>
<evidence type="ECO:0000313" key="2">
    <source>
        <dbReference type="EMBL" id="KAF9502526.1"/>
    </source>
</evidence>
<dbReference type="AlphaFoldDB" id="A0A9P6AAQ0"/>
<feature type="region of interest" description="Disordered" evidence="1">
    <location>
        <begin position="140"/>
        <end position="180"/>
    </location>
</feature>